<gene>
    <name evidence="1" type="ORF">T4A_9024</name>
</gene>
<dbReference type="EMBL" id="JYDR01000422">
    <property type="protein sequence ID" value="KRY64417.1"/>
    <property type="molecule type" value="Genomic_DNA"/>
</dbReference>
<accession>A0A0V1DSN9</accession>
<name>A0A0V1DSN9_TRIPS</name>
<evidence type="ECO:0000313" key="1">
    <source>
        <dbReference type="EMBL" id="KRY64417.1"/>
    </source>
</evidence>
<proteinExistence type="predicted"/>
<reference evidence="1 2" key="1">
    <citation type="submission" date="2015-01" db="EMBL/GenBank/DDBJ databases">
        <title>Evolution of Trichinella species and genotypes.</title>
        <authorList>
            <person name="Korhonen P.K."/>
            <person name="Edoardo P."/>
            <person name="Giuseppe L.R."/>
            <person name="Gasser R.B."/>
        </authorList>
    </citation>
    <scope>NUCLEOTIDE SEQUENCE [LARGE SCALE GENOMIC DNA]</scope>
    <source>
        <strain evidence="1">ISS13</strain>
    </source>
</reference>
<organism evidence="1 2">
    <name type="scientific">Trichinella pseudospiralis</name>
    <name type="common">Parasitic roundworm</name>
    <dbReference type="NCBI Taxonomy" id="6337"/>
    <lineage>
        <taxon>Eukaryota</taxon>
        <taxon>Metazoa</taxon>
        <taxon>Ecdysozoa</taxon>
        <taxon>Nematoda</taxon>
        <taxon>Enoplea</taxon>
        <taxon>Dorylaimia</taxon>
        <taxon>Trichinellida</taxon>
        <taxon>Trichinellidae</taxon>
        <taxon>Trichinella</taxon>
    </lineage>
</organism>
<evidence type="ECO:0000313" key="2">
    <source>
        <dbReference type="Proteomes" id="UP000054632"/>
    </source>
</evidence>
<comment type="caution">
    <text evidence="1">The sequence shown here is derived from an EMBL/GenBank/DDBJ whole genome shotgun (WGS) entry which is preliminary data.</text>
</comment>
<dbReference type="AlphaFoldDB" id="A0A0V1DSN9"/>
<dbReference type="Proteomes" id="UP000054632">
    <property type="component" value="Unassembled WGS sequence"/>
</dbReference>
<sequence>MSILMLAKYSPPFLSGHFSFTLTASAVNNLPFTIVLDQYWTVALLDVTMKQQFALRTQNTYGTTINCTTFIKEWVVR</sequence>
<protein>
    <submittedName>
        <fullName evidence="1">Uncharacterized protein</fullName>
    </submittedName>
</protein>